<gene>
    <name evidence="2" type="primary">jg21044</name>
    <name evidence="2" type="ORF">PAEG_LOCUS17145</name>
</gene>
<dbReference type="Gene3D" id="1.20.5.1200">
    <property type="entry name" value="Alpha-tocopherol transfer"/>
    <property type="match status" value="1"/>
</dbReference>
<dbReference type="InterPro" id="IPR001251">
    <property type="entry name" value="CRAL-TRIO_dom"/>
</dbReference>
<sequence>MGLLFESDGTPYVMWGDNKIKLEKTPITEEFYVNKAKTELRETKENVEIGLRDLRELLKREANLVVPIDDDEFLLKFLRPSKFYAESAFKKIQAYYKFRLTHKDYCRDLYPSAVRLAFDHSVVSILSPRDQHGRRIMFVESGERWNPRHVPLREVFRGVQLGLESAMVEPRTQVCGVSVILELKGLSFSQIMQFTPSFAKMVVDWIQDCIPIRLKGVHIVNQPYIFNMLFAIFKPFLREKLRSRIFFHGTDRKSLLNHIDGDALVQRVGGSLPDDGISGEVMWTMMHHYEESFRRAASYGYITNNNNNK</sequence>
<organism evidence="2 3">
    <name type="scientific">Pararge aegeria aegeria</name>
    <dbReference type="NCBI Taxonomy" id="348720"/>
    <lineage>
        <taxon>Eukaryota</taxon>
        <taxon>Metazoa</taxon>
        <taxon>Ecdysozoa</taxon>
        <taxon>Arthropoda</taxon>
        <taxon>Hexapoda</taxon>
        <taxon>Insecta</taxon>
        <taxon>Pterygota</taxon>
        <taxon>Neoptera</taxon>
        <taxon>Endopterygota</taxon>
        <taxon>Lepidoptera</taxon>
        <taxon>Glossata</taxon>
        <taxon>Ditrysia</taxon>
        <taxon>Papilionoidea</taxon>
        <taxon>Nymphalidae</taxon>
        <taxon>Satyrinae</taxon>
        <taxon>Satyrini</taxon>
        <taxon>Parargina</taxon>
        <taxon>Pararge</taxon>
    </lineage>
</organism>
<name>A0A8S4RU04_9NEOP</name>
<dbReference type="SMART" id="SM01100">
    <property type="entry name" value="CRAL_TRIO_N"/>
    <property type="match status" value="1"/>
</dbReference>
<dbReference type="InterPro" id="IPR036273">
    <property type="entry name" value="CRAL/TRIO_N_dom_sf"/>
</dbReference>
<dbReference type="PANTHER" id="PTHR10174:SF38">
    <property type="entry name" value="HL01515P"/>
    <property type="match status" value="1"/>
</dbReference>
<dbReference type="Gene3D" id="1.10.8.20">
    <property type="entry name" value="N-terminal domain of phosphatidylinositol transfer protein sec14p"/>
    <property type="match status" value="1"/>
</dbReference>
<evidence type="ECO:0000313" key="3">
    <source>
        <dbReference type="Proteomes" id="UP000838756"/>
    </source>
</evidence>
<dbReference type="Pfam" id="PF00650">
    <property type="entry name" value="CRAL_TRIO"/>
    <property type="match status" value="1"/>
</dbReference>
<dbReference type="PANTHER" id="PTHR10174">
    <property type="entry name" value="ALPHA-TOCOPHEROL TRANSFER PROTEIN-RELATED"/>
    <property type="match status" value="1"/>
</dbReference>
<dbReference type="PROSITE" id="PS50191">
    <property type="entry name" value="CRAL_TRIO"/>
    <property type="match status" value="1"/>
</dbReference>
<dbReference type="InterPro" id="IPR036865">
    <property type="entry name" value="CRAL-TRIO_dom_sf"/>
</dbReference>
<dbReference type="GO" id="GO:1902936">
    <property type="term" value="F:phosphatidylinositol bisphosphate binding"/>
    <property type="evidence" value="ECO:0007669"/>
    <property type="project" value="TreeGrafter"/>
</dbReference>
<dbReference type="AlphaFoldDB" id="A0A8S4RU04"/>
<dbReference type="InterPro" id="IPR011074">
    <property type="entry name" value="CRAL/TRIO_N_dom"/>
</dbReference>
<dbReference type="SUPFAM" id="SSF52087">
    <property type="entry name" value="CRAL/TRIO domain"/>
    <property type="match status" value="1"/>
</dbReference>
<protein>
    <submittedName>
        <fullName evidence="2">Jg21044 protein</fullName>
    </submittedName>
</protein>
<feature type="domain" description="CRAL-TRIO" evidence="1">
    <location>
        <begin position="111"/>
        <end position="276"/>
    </location>
</feature>
<dbReference type="GO" id="GO:0016020">
    <property type="term" value="C:membrane"/>
    <property type="evidence" value="ECO:0007669"/>
    <property type="project" value="TreeGrafter"/>
</dbReference>
<proteinExistence type="predicted"/>
<evidence type="ECO:0000313" key="2">
    <source>
        <dbReference type="EMBL" id="CAH2240570.1"/>
    </source>
</evidence>
<reference evidence="2" key="1">
    <citation type="submission" date="2022-03" db="EMBL/GenBank/DDBJ databases">
        <authorList>
            <person name="Lindestad O."/>
        </authorList>
    </citation>
    <scope>NUCLEOTIDE SEQUENCE</scope>
</reference>
<dbReference type="Proteomes" id="UP000838756">
    <property type="component" value="Unassembled WGS sequence"/>
</dbReference>
<evidence type="ECO:0000259" key="1">
    <source>
        <dbReference type="PROSITE" id="PS50191"/>
    </source>
</evidence>
<dbReference type="EMBL" id="CAKXAJ010025534">
    <property type="protein sequence ID" value="CAH2240570.1"/>
    <property type="molecule type" value="Genomic_DNA"/>
</dbReference>
<accession>A0A8S4RU04</accession>
<dbReference type="PRINTS" id="PR00180">
    <property type="entry name" value="CRETINALDHBP"/>
</dbReference>
<dbReference type="Gene3D" id="3.40.525.10">
    <property type="entry name" value="CRAL-TRIO lipid binding domain"/>
    <property type="match status" value="1"/>
</dbReference>
<comment type="caution">
    <text evidence="2">The sequence shown here is derived from an EMBL/GenBank/DDBJ whole genome shotgun (WGS) entry which is preliminary data.</text>
</comment>
<dbReference type="CDD" id="cd00170">
    <property type="entry name" value="SEC14"/>
    <property type="match status" value="1"/>
</dbReference>
<dbReference type="SUPFAM" id="SSF46938">
    <property type="entry name" value="CRAL/TRIO N-terminal domain"/>
    <property type="match status" value="1"/>
</dbReference>
<dbReference type="OrthoDB" id="75724at2759"/>
<keyword evidence="3" id="KW-1185">Reference proteome</keyword>
<dbReference type="SMART" id="SM00516">
    <property type="entry name" value="SEC14"/>
    <property type="match status" value="1"/>
</dbReference>